<proteinExistence type="predicted"/>
<keyword evidence="2" id="KW-1185">Reference proteome</keyword>
<dbReference type="EMBL" id="JAYWIO010000004">
    <property type="protein sequence ID" value="KAK7267095.1"/>
    <property type="molecule type" value="Genomic_DNA"/>
</dbReference>
<evidence type="ECO:0000313" key="1">
    <source>
        <dbReference type="EMBL" id="KAK7267095.1"/>
    </source>
</evidence>
<comment type="caution">
    <text evidence="1">The sequence shown here is derived from an EMBL/GenBank/DDBJ whole genome shotgun (WGS) entry which is preliminary data.</text>
</comment>
<name>A0AAN9F2B5_CROPI</name>
<evidence type="ECO:0000313" key="2">
    <source>
        <dbReference type="Proteomes" id="UP001372338"/>
    </source>
</evidence>
<dbReference type="Proteomes" id="UP001372338">
    <property type="component" value="Unassembled WGS sequence"/>
</dbReference>
<protein>
    <submittedName>
        <fullName evidence="1">Uncharacterized protein</fullName>
    </submittedName>
</protein>
<organism evidence="1 2">
    <name type="scientific">Crotalaria pallida</name>
    <name type="common">Smooth rattlebox</name>
    <name type="synonym">Crotalaria striata</name>
    <dbReference type="NCBI Taxonomy" id="3830"/>
    <lineage>
        <taxon>Eukaryota</taxon>
        <taxon>Viridiplantae</taxon>
        <taxon>Streptophyta</taxon>
        <taxon>Embryophyta</taxon>
        <taxon>Tracheophyta</taxon>
        <taxon>Spermatophyta</taxon>
        <taxon>Magnoliopsida</taxon>
        <taxon>eudicotyledons</taxon>
        <taxon>Gunneridae</taxon>
        <taxon>Pentapetalae</taxon>
        <taxon>rosids</taxon>
        <taxon>fabids</taxon>
        <taxon>Fabales</taxon>
        <taxon>Fabaceae</taxon>
        <taxon>Papilionoideae</taxon>
        <taxon>50 kb inversion clade</taxon>
        <taxon>genistoids sensu lato</taxon>
        <taxon>core genistoids</taxon>
        <taxon>Crotalarieae</taxon>
        <taxon>Crotalaria</taxon>
    </lineage>
</organism>
<gene>
    <name evidence="1" type="ORF">RIF29_19759</name>
</gene>
<reference evidence="1 2" key="1">
    <citation type="submission" date="2024-01" db="EMBL/GenBank/DDBJ databases">
        <title>The genomes of 5 underutilized Papilionoideae crops provide insights into root nodulation and disease resistanc.</title>
        <authorList>
            <person name="Yuan L."/>
        </authorList>
    </citation>
    <scope>NUCLEOTIDE SEQUENCE [LARGE SCALE GENOMIC DNA]</scope>
    <source>
        <strain evidence="1">ZHUSHIDOU_FW_LH</strain>
        <tissue evidence="1">Leaf</tissue>
    </source>
</reference>
<accession>A0AAN9F2B5</accession>
<dbReference type="AlphaFoldDB" id="A0AAN9F2B5"/>
<sequence length="166" mass="19073">MKSSLSLRCGCHSAPSREMISMRRTRVQIRHQTSGKTAQAHHTLAQARPARINSRIRRTSWRAILFLTASDPRTTHQIWCWCQSRAQARHDPRPGARELHQTCKMVRGTLCATSCGLLKKPLHLMMLTLFFVMLTHMKHQGIIFLLSPLVALPPSRTKHHFFFLNS</sequence>